<evidence type="ECO:0000313" key="20">
    <source>
        <dbReference type="EMBL" id="KAK4157510.1"/>
    </source>
</evidence>
<evidence type="ECO:0000256" key="17">
    <source>
        <dbReference type="SAM" id="Coils"/>
    </source>
</evidence>
<dbReference type="PROSITE" id="PS50896">
    <property type="entry name" value="LISH"/>
    <property type="match status" value="1"/>
</dbReference>
<feature type="compositionally biased region" description="Gly residues" evidence="18">
    <location>
        <begin position="961"/>
        <end position="971"/>
    </location>
</feature>
<dbReference type="SMART" id="SM00312">
    <property type="entry name" value="PX"/>
    <property type="match status" value="1"/>
</dbReference>
<comment type="caution">
    <text evidence="20">The sequence shown here is derived from an EMBL/GenBank/DDBJ whole genome shotgun (WGS) entry which is preliminary data.</text>
</comment>
<accession>A0AAN6VU71</accession>
<dbReference type="Proteomes" id="UP001302745">
    <property type="component" value="Unassembled WGS sequence"/>
</dbReference>
<dbReference type="PANTHER" id="PTHR19879:SF1">
    <property type="entry name" value="CANNONBALL-RELATED"/>
    <property type="match status" value="1"/>
</dbReference>
<dbReference type="InterPro" id="IPR027267">
    <property type="entry name" value="AH/BAR_dom_sf"/>
</dbReference>
<feature type="repeat" description="WD" evidence="16">
    <location>
        <begin position="626"/>
        <end position="653"/>
    </location>
</feature>
<dbReference type="CDD" id="cd00200">
    <property type="entry name" value="WD40"/>
    <property type="match status" value="1"/>
</dbReference>
<dbReference type="PANTHER" id="PTHR19879">
    <property type="entry name" value="TRANSCRIPTION INITIATION FACTOR TFIID"/>
    <property type="match status" value="1"/>
</dbReference>
<dbReference type="InterPro" id="IPR001680">
    <property type="entry name" value="WD40_rpt"/>
</dbReference>
<evidence type="ECO:0000256" key="7">
    <source>
        <dbReference type="ARBA" id="ARBA00022448"/>
    </source>
</evidence>
<comment type="similarity">
    <text evidence="6">Belongs to the sorting nexin family.</text>
</comment>
<feature type="region of interest" description="Disordered" evidence="18">
    <location>
        <begin position="782"/>
        <end position="846"/>
    </location>
</feature>
<dbReference type="FunFam" id="1.20.1270.60:FF:000022">
    <property type="entry name" value="Sorting nexin 3 protein"/>
    <property type="match status" value="1"/>
</dbReference>
<dbReference type="GO" id="GO:0005794">
    <property type="term" value="C:Golgi apparatus"/>
    <property type="evidence" value="ECO:0007669"/>
    <property type="project" value="UniProtKB-SubCell"/>
</dbReference>
<dbReference type="GO" id="GO:0005768">
    <property type="term" value="C:endosome"/>
    <property type="evidence" value="ECO:0007669"/>
    <property type="project" value="UniProtKB-ARBA"/>
</dbReference>
<evidence type="ECO:0000256" key="1">
    <source>
        <dbReference type="ARBA" id="ARBA00004123"/>
    </source>
</evidence>
<evidence type="ECO:0000313" key="21">
    <source>
        <dbReference type="Proteomes" id="UP001302745"/>
    </source>
</evidence>
<dbReference type="InterPro" id="IPR037264">
    <property type="entry name" value="TFIID_NTD2_sf"/>
</dbReference>
<dbReference type="InterPro" id="IPR036871">
    <property type="entry name" value="PX_dom_sf"/>
</dbReference>
<dbReference type="Pfam" id="PF09325">
    <property type="entry name" value="Vps5"/>
    <property type="match status" value="1"/>
</dbReference>
<evidence type="ECO:0000256" key="9">
    <source>
        <dbReference type="ARBA" id="ARBA00022553"/>
    </source>
</evidence>
<dbReference type="Gene3D" id="1.25.40.500">
    <property type="entry name" value="TFIID subunit TAF5, NTD2 domain"/>
    <property type="match status" value="1"/>
</dbReference>
<evidence type="ECO:0000256" key="8">
    <source>
        <dbReference type="ARBA" id="ARBA00022490"/>
    </source>
</evidence>
<dbReference type="Pfam" id="PF08513">
    <property type="entry name" value="LisH"/>
    <property type="match status" value="1"/>
</dbReference>
<feature type="compositionally biased region" description="Acidic residues" evidence="18">
    <location>
        <begin position="949"/>
        <end position="960"/>
    </location>
</feature>
<feature type="repeat" description="WD" evidence="16">
    <location>
        <begin position="576"/>
        <end position="617"/>
    </location>
</feature>
<dbReference type="PROSITE" id="PS50082">
    <property type="entry name" value="WD_REPEATS_2"/>
    <property type="match status" value="5"/>
</dbReference>
<dbReference type="EMBL" id="MU856849">
    <property type="protein sequence ID" value="KAK4157510.1"/>
    <property type="molecule type" value="Genomic_DNA"/>
</dbReference>
<evidence type="ECO:0000256" key="10">
    <source>
        <dbReference type="ARBA" id="ARBA00022574"/>
    </source>
</evidence>
<reference evidence="20" key="1">
    <citation type="journal article" date="2023" name="Mol. Phylogenet. Evol.">
        <title>Genome-scale phylogeny and comparative genomics of the fungal order Sordariales.</title>
        <authorList>
            <person name="Hensen N."/>
            <person name="Bonometti L."/>
            <person name="Westerberg I."/>
            <person name="Brannstrom I.O."/>
            <person name="Guillou S."/>
            <person name="Cros-Aarteil S."/>
            <person name="Calhoun S."/>
            <person name="Haridas S."/>
            <person name="Kuo A."/>
            <person name="Mondo S."/>
            <person name="Pangilinan J."/>
            <person name="Riley R."/>
            <person name="LaButti K."/>
            <person name="Andreopoulos B."/>
            <person name="Lipzen A."/>
            <person name="Chen C."/>
            <person name="Yan M."/>
            <person name="Daum C."/>
            <person name="Ng V."/>
            <person name="Clum A."/>
            <person name="Steindorff A."/>
            <person name="Ohm R.A."/>
            <person name="Martin F."/>
            <person name="Silar P."/>
            <person name="Natvig D.O."/>
            <person name="Lalanne C."/>
            <person name="Gautier V."/>
            <person name="Ament-Velasquez S.L."/>
            <person name="Kruys A."/>
            <person name="Hutchinson M.I."/>
            <person name="Powell A.J."/>
            <person name="Barry K."/>
            <person name="Miller A.N."/>
            <person name="Grigoriev I.V."/>
            <person name="Debuchy R."/>
            <person name="Gladieux P."/>
            <person name="Hiltunen Thoren M."/>
            <person name="Johannesson H."/>
        </authorList>
    </citation>
    <scope>NUCLEOTIDE SEQUENCE</scope>
    <source>
        <strain evidence="20">CBS 538.74</strain>
    </source>
</reference>
<dbReference type="Gene3D" id="1.20.1270.60">
    <property type="entry name" value="Arfaptin homology (AH) domain/BAR domain"/>
    <property type="match status" value="1"/>
</dbReference>
<dbReference type="PROSITE" id="PS50195">
    <property type="entry name" value="PX"/>
    <property type="match status" value="1"/>
</dbReference>
<evidence type="ECO:0000256" key="6">
    <source>
        <dbReference type="ARBA" id="ARBA00010883"/>
    </source>
</evidence>
<keyword evidence="9" id="KW-0597">Phosphoprotein</keyword>
<feature type="repeat" description="WD" evidence="16">
    <location>
        <begin position="490"/>
        <end position="521"/>
    </location>
</feature>
<dbReference type="GO" id="GO:0005829">
    <property type="term" value="C:cytosol"/>
    <property type="evidence" value="ECO:0007669"/>
    <property type="project" value="GOC"/>
</dbReference>
<dbReference type="InterPro" id="IPR035803">
    <property type="entry name" value="BAR_Vps5"/>
</dbReference>
<keyword evidence="10 16" id="KW-0853">WD repeat</keyword>
<feature type="region of interest" description="Disordered" evidence="18">
    <location>
        <begin position="680"/>
        <end position="732"/>
    </location>
</feature>
<dbReference type="Pfam" id="PF04494">
    <property type="entry name" value="TFIID_NTD2"/>
    <property type="match status" value="1"/>
</dbReference>
<keyword evidence="13" id="KW-0333">Golgi apparatus</keyword>
<dbReference type="SUPFAM" id="SSF103657">
    <property type="entry name" value="BAR/IMD domain-like"/>
    <property type="match status" value="1"/>
</dbReference>
<feature type="region of interest" description="Disordered" evidence="18">
    <location>
        <begin position="316"/>
        <end position="335"/>
    </location>
</feature>
<keyword evidence="12" id="KW-0653">Protein transport</keyword>
<feature type="compositionally biased region" description="Low complexity" evidence="18">
    <location>
        <begin position="697"/>
        <end position="710"/>
    </location>
</feature>
<keyword evidence="8" id="KW-0963">Cytoplasm</keyword>
<feature type="domain" description="PX" evidence="19">
    <location>
        <begin position="1000"/>
        <end position="1117"/>
    </location>
</feature>
<proteinExistence type="inferred from homology"/>
<dbReference type="GO" id="GO:0005669">
    <property type="term" value="C:transcription factor TFIID complex"/>
    <property type="evidence" value="ECO:0007669"/>
    <property type="project" value="TreeGrafter"/>
</dbReference>
<keyword evidence="11" id="KW-0677">Repeat</keyword>
<dbReference type="GO" id="GO:0015031">
    <property type="term" value="P:protein transport"/>
    <property type="evidence" value="ECO:0007669"/>
    <property type="project" value="UniProtKB-KW"/>
</dbReference>
<keyword evidence="14" id="KW-0472">Membrane</keyword>
<dbReference type="InterPro" id="IPR007582">
    <property type="entry name" value="TFIID_NTD2"/>
</dbReference>
<feature type="region of interest" description="Disordered" evidence="18">
    <location>
        <begin position="1"/>
        <end position="47"/>
    </location>
</feature>
<dbReference type="GO" id="GO:0016251">
    <property type="term" value="F:RNA polymerase II general transcription initiation factor activity"/>
    <property type="evidence" value="ECO:0007669"/>
    <property type="project" value="TreeGrafter"/>
</dbReference>
<evidence type="ECO:0000256" key="2">
    <source>
        <dbReference type="ARBA" id="ARBA00004287"/>
    </source>
</evidence>
<dbReference type="Pfam" id="PF00400">
    <property type="entry name" value="WD40"/>
    <property type="match status" value="6"/>
</dbReference>
<dbReference type="SUPFAM" id="SSF64268">
    <property type="entry name" value="PX domain"/>
    <property type="match status" value="1"/>
</dbReference>
<feature type="region of interest" description="Disordered" evidence="18">
    <location>
        <begin position="877"/>
        <end position="988"/>
    </location>
</feature>
<dbReference type="InterPro" id="IPR019775">
    <property type="entry name" value="WD40_repeat_CS"/>
</dbReference>
<comment type="subcellular location">
    <subcellularLocation>
        <location evidence="3">Cytoplasm</location>
    </subcellularLocation>
    <subcellularLocation>
        <location evidence="4">Golgi apparatus</location>
    </subcellularLocation>
    <subcellularLocation>
        <location evidence="2">Membrane</location>
        <topology evidence="2">Peripheral membrane protein</topology>
        <orientation evidence="2">Cytoplasmic side</orientation>
    </subcellularLocation>
    <subcellularLocation>
        <location evidence="1">Nucleus</location>
    </subcellularLocation>
</comment>
<dbReference type="InterPro" id="IPR015943">
    <property type="entry name" value="WD40/YVTN_repeat-like_dom_sf"/>
</dbReference>
<feature type="repeat" description="WD" evidence="16">
    <location>
        <begin position="532"/>
        <end position="575"/>
    </location>
</feature>
<evidence type="ECO:0000259" key="19">
    <source>
        <dbReference type="PROSITE" id="PS50195"/>
    </source>
</evidence>
<dbReference type="GO" id="GO:0035091">
    <property type="term" value="F:phosphatidylinositol binding"/>
    <property type="evidence" value="ECO:0007669"/>
    <property type="project" value="InterPro"/>
</dbReference>
<gene>
    <name evidence="20" type="ORF">C8A00DRAFT_40087</name>
</gene>
<evidence type="ECO:0000256" key="18">
    <source>
        <dbReference type="SAM" id="MobiDB-lite"/>
    </source>
</evidence>
<keyword evidence="7" id="KW-0813">Transport</keyword>
<dbReference type="FunFam" id="3.30.1520.10:FF:000013">
    <property type="entry name" value="Putative Sorting nexin 3"/>
    <property type="match status" value="1"/>
</dbReference>
<dbReference type="Gene3D" id="2.130.10.10">
    <property type="entry name" value="YVTN repeat-like/Quinoprotein amine dehydrogenase"/>
    <property type="match status" value="2"/>
</dbReference>
<evidence type="ECO:0000256" key="14">
    <source>
        <dbReference type="ARBA" id="ARBA00023136"/>
    </source>
</evidence>
<dbReference type="SMART" id="SM00320">
    <property type="entry name" value="WD40"/>
    <property type="match status" value="6"/>
</dbReference>
<dbReference type="CDD" id="cd08044">
    <property type="entry name" value="TAF5_NTD2"/>
    <property type="match status" value="1"/>
</dbReference>
<dbReference type="PROSITE" id="PS00678">
    <property type="entry name" value="WD_REPEATS_1"/>
    <property type="match status" value="1"/>
</dbReference>
<dbReference type="CDD" id="cd07627">
    <property type="entry name" value="BAR_Vps5p"/>
    <property type="match status" value="1"/>
</dbReference>
<keyword evidence="21" id="KW-1185">Reference proteome</keyword>
<evidence type="ECO:0000256" key="13">
    <source>
        <dbReference type="ARBA" id="ARBA00023034"/>
    </source>
</evidence>
<reference evidence="20" key="2">
    <citation type="submission" date="2023-05" db="EMBL/GenBank/DDBJ databases">
        <authorList>
            <consortium name="Lawrence Berkeley National Laboratory"/>
            <person name="Steindorff A."/>
            <person name="Hensen N."/>
            <person name="Bonometti L."/>
            <person name="Westerberg I."/>
            <person name="Brannstrom I.O."/>
            <person name="Guillou S."/>
            <person name="Cros-Aarteil S."/>
            <person name="Calhoun S."/>
            <person name="Haridas S."/>
            <person name="Kuo A."/>
            <person name="Mondo S."/>
            <person name="Pangilinan J."/>
            <person name="Riley R."/>
            <person name="Labutti K."/>
            <person name="Andreopoulos B."/>
            <person name="Lipzen A."/>
            <person name="Chen C."/>
            <person name="Yanf M."/>
            <person name="Daum C."/>
            <person name="Ng V."/>
            <person name="Clum A."/>
            <person name="Ohm R."/>
            <person name="Martin F."/>
            <person name="Silar P."/>
            <person name="Natvig D."/>
            <person name="Lalanne C."/>
            <person name="Gautier V."/>
            <person name="Ament-Velasquez S.L."/>
            <person name="Kruys A."/>
            <person name="Hutchinson M.I."/>
            <person name="Powell A.J."/>
            <person name="Barry K."/>
            <person name="Miller A.N."/>
            <person name="Grigoriev I.V."/>
            <person name="Debuchy R."/>
            <person name="Gladieux P."/>
            <person name="Thoren M.H."/>
            <person name="Johannesson H."/>
        </authorList>
    </citation>
    <scope>NUCLEOTIDE SEQUENCE</scope>
    <source>
        <strain evidence="20">CBS 538.74</strain>
    </source>
</reference>
<feature type="compositionally biased region" description="Low complexity" evidence="18">
    <location>
        <begin position="910"/>
        <end position="919"/>
    </location>
</feature>
<feature type="compositionally biased region" description="Low complexity" evidence="18">
    <location>
        <begin position="809"/>
        <end position="836"/>
    </location>
</feature>
<dbReference type="Gene3D" id="3.30.1520.10">
    <property type="entry name" value="Phox-like domain"/>
    <property type="match status" value="1"/>
</dbReference>
<comment type="similarity">
    <text evidence="5">Belongs to the WD repeat TAF5 family.</text>
</comment>
<evidence type="ECO:0000256" key="16">
    <source>
        <dbReference type="PROSITE-ProRule" id="PRU00221"/>
    </source>
</evidence>
<dbReference type="GO" id="GO:0042147">
    <property type="term" value="P:retrograde transport, endosome to Golgi"/>
    <property type="evidence" value="ECO:0007669"/>
    <property type="project" value="UniProtKB-ARBA"/>
</dbReference>
<feature type="compositionally biased region" description="Polar residues" evidence="18">
    <location>
        <begin position="32"/>
        <end position="47"/>
    </location>
</feature>
<evidence type="ECO:0000256" key="4">
    <source>
        <dbReference type="ARBA" id="ARBA00004555"/>
    </source>
</evidence>
<dbReference type="InterPro" id="IPR006594">
    <property type="entry name" value="LisH"/>
</dbReference>
<feature type="compositionally biased region" description="Polar residues" evidence="18">
    <location>
        <begin position="790"/>
        <end position="802"/>
    </location>
</feature>
<dbReference type="InterPro" id="IPR001683">
    <property type="entry name" value="PX_dom"/>
</dbReference>
<dbReference type="PROSITE" id="PS50294">
    <property type="entry name" value="WD_REPEATS_REGION"/>
    <property type="match status" value="3"/>
</dbReference>
<dbReference type="InterPro" id="IPR015404">
    <property type="entry name" value="Vps5_C"/>
</dbReference>
<dbReference type="InterPro" id="IPR036322">
    <property type="entry name" value="WD40_repeat_dom_sf"/>
</dbReference>
<dbReference type="Pfam" id="PF00787">
    <property type="entry name" value="PX"/>
    <property type="match status" value="1"/>
</dbReference>
<evidence type="ECO:0000256" key="3">
    <source>
        <dbReference type="ARBA" id="ARBA00004496"/>
    </source>
</evidence>
<feature type="compositionally biased region" description="Low complexity" evidence="18">
    <location>
        <begin position="929"/>
        <end position="941"/>
    </location>
</feature>
<dbReference type="SUPFAM" id="SSF50978">
    <property type="entry name" value="WD40 repeat-like"/>
    <property type="match status" value="1"/>
</dbReference>
<dbReference type="GO" id="GO:0006367">
    <property type="term" value="P:transcription initiation at RNA polymerase II promoter"/>
    <property type="evidence" value="ECO:0007669"/>
    <property type="project" value="TreeGrafter"/>
</dbReference>
<feature type="compositionally biased region" description="Gly residues" evidence="18">
    <location>
        <begin position="711"/>
        <end position="724"/>
    </location>
</feature>
<protein>
    <submittedName>
        <fullName evidence="20">Vps5 C terminal like-domain-containing protein</fullName>
    </submittedName>
</protein>
<keyword evidence="17" id="KW-0175">Coiled coil</keyword>
<evidence type="ECO:0000256" key="5">
    <source>
        <dbReference type="ARBA" id="ARBA00009435"/>
    </source>
</evidence>
<evidence type="ECO:0000256" key="12">
    <source>
        <dbReference type="ARBA" id="ARBA00022927"/>
    </source>
</evidence>
<feature type="repeat" description="WD" evidence="16">
    <location>
        <begin position="373"/>
        <end position="407"/>
    </location>
</feature>
<feature type="coiled-coil region" evidence="17">
    <location>
        <begin position="1288"/>
        <end position="1315"/>
    </location>
</feature>
<name>A0AAN6VU71_9PEZI</name>
<evidence type="ECO:0000256" key="11">
    <source>
        <dbReference type="ARBA" id="ARBA00022737"/>
    </source>
</evidence>
<keyword evidence="15" id="KW-0539">Nucleus</keyword>
<evidence type="ECO:0000256" key="15">
    <source>
        <dbReference type="ARBA" id="ARBA00023242"/>
    </source>
</evidence>
<dbReference type="GO" id="GO:0030904">
    <property type="term" value="C:retromer complex"/>
    <property type="evidence" value="ECO:0007669"/>
    <property type="project" value="UniProtKB-ARBA"/>
</dbReference>
<organism evidence="20 21">
    <name type="scientific">Chaetomidium leptoderma</name>
    <dbReference type="NCBI Taxonomy" id="669021"/>
    <lineage>
        <taxon>Eukaryota</taxon>
        <taxon>Fungi</taxon>
        <taxon>Dikarya</taxon>
        <taxon>Ascomycota</taxon>
        <taxon>Pezizomycotina</taxon>
        <taxon>Sordariomycetes</taxon>
        <taxon>Sordariomycetidae</taxon>
        <taxon>Sordariales</taxon>
        <taxon>Chaetomiaceae</taxon>
        <taxon>Chaetomidium</taxon>
    </lineage>
</organism>
<sequence length="1405" mass="152208">MSNPPPQGAVPGSAGGHYGGQPQSAGGPGNAAASTNTGNPPSAQNLNQIVTDYLKKKGFTKTEAVFRQETAYLGPDGRPAQRNEDPGPKKYLKAFVLLKNWIENNLDIYKFELRKLLWPVFVYSYLELVGQGYTDDAKHLLDSLKPYFDAVHQDTLTLLATVTLPQHINANQTTHLYRENKYRIPLNQSLSGNLFHFLEREADEGGATITYILQTHCSVETSARGPIEPYSFEAIYRRAQNLDLDEVDAQEGIPGVFTGVSNRDVLDTSAKLKLGPLPLELELRDDVRAELEDEDQRHPPADGRSSLVEEFDKRIKREESVDAPPRADLPLPPSRGRDVVMEMQKVRENRDRFQIEGRTGGIGIPVSSCMFTFHNSLGSVSCMDFSSDHQLVAVGTMDSYIRVWSLDGKPLPTTFENEKDLKVNNRKLIGHSGPVYGVSFSDSITNANRNIYDDTGEKKPDTSTKLLLSCAADGQVRLWSMESWACLCIYKAHDGAVFRVLWGPHGHYFATAGWDRTVRIFTQDHASAQRLMVGHDTSISALAWHPNGTYVFSASDEMDKSIRMWSIITGNCVRIFTGHTHYISALQCAHNGKILASADAGGNIILWDIDKGTRIKRCRGHGKGGIPSLSFSAESNVLVSGGLDGTVRIWDVELPADPNKANPLAGGAAQLGPQADGTVAGDTIAVGGPSDSRSITVGGQAAQAPGASSTSGGGVGTGGGGGGSGKKKAKEVQITPDQISAFATKKTPVMKVHFTRMNLIVAGGCYDPERLRFEPGRGVLTMEDPWADSAGSSDPLGSSTKQTVDDDGTTTAASASTTSPATTTSTTTTAGPSSATRPSRLTPRRFGAQPTRLQAVEDDPLGPLGAAAPAAAGDALLSPPLGGGGGTTAATAADNNGGGGGPPAPPLKEPSTLPLRTTMPTPPGSAVSATAAGKQKQAAAADPHRIHDDDEDDYDDDNEGGGEGGRVGGGRQPPPVQAALPSPVRTTTHPSMSVEAAARPRFHIAVGDPHKVGDLTSSHIVYSVRTQTTSKAYRQTEFEVKRRYRDFLWLYTSLHGNNPGVVVPPPPDKQAVGRFESNFVEARRAALEKMLNKIAAHPTLQLDGDLKLFLESEAFNVDVKHKERKEPSLGESKSVLGSLGFSVGTTNKFVEQDDWFHDRKVYLDALENQLKALLKAMDSMVAQRKAMAEAAGDFSASLHALSTVELSPTLSGPLDALSELQLTIRDVYDRQAQQDMLTFGIIIEEYIRLIGSVKQAFSQRQKAFHSWHAAESELAKRKTSQDKLLRQGKSQQDRLNQVNAEVAEAERKVHQARLLFDDMGRLMRSELDRFEREKVEDFKSGVETFLESAVEAQKELIEKWETFLMQLDAEDDETVFYRPPVVQANKPAGDTAVDRARARIHEDSD</sequence>
<dbReference type="SUPFAM" id="SSF160897">
    <property type="entry name" value="Taf5 N-terminal domain-like"/>
    <property type="match status" value="1"/>
</dbReference>